<feature type="transmembrane region" description="Helical" evidence="2">
    <location>
        <begin position="20"/>
        <end position="40"/>
    </location>
</feature>
<name>A0A6P5YU40_DURZI</name>
<dbReference type="GeneID" id="111294651"/>
<evidence type="ECO:0000256" key="2">
    <source>
        <dbReference type="SAM" id="Phobius"/>
    </source>
</evidence>
<organism evidence="3 4">
    <name type="scientific">Durio zibethinus</name>
    <name type="common">Durian</name>
    <dbReference type="NCBI Taxonomy" id="66656"/>
    <lineage>
        <taxon>Eukaryota</taxon>
        <taxon>Viridiplantae</taxon>
        <taxon>Streptophyta</taxon>
        <taxon>Embryophyta</taxon>
        <taxon>Tracheophyta</taxon>
        <taxon>Spermatophyta</taxon>
        <taxon>Magnoliopsida</taxon>
        <taxon>eudicotyledons</taxon>
        <taxon>Gunneridae</taxon>
        <taxon>Pentapetalae</taxon>
        <taxon>rosids</taxon>
        <taxon>malvids</taxon>
        <taxon>Malvales</taxon>
        <taxon>Malvaceae</taxon>
        <taxon>Helicteroideae</taxon>
        <taxon>Durio</taxon>
    </lineage>
</organism>
<reference evidence="4" key="1">
    <citation type="submission" date="2025-08" db="UniProtKB">
        <authorList>
            <consortium name="RefSeq"/>
        </authorList>
    </citation>
    <scope>IDENTIFICATION</scope>
    <source>
        <tissue evidence="4">Fruit stalk</tissue>
    </source>
</reference>
<sequence length="167" mass="17631">MGKKKEHVVKDGAGSGPGGGAVFSFLCPFCLIATVSDYSVRSSSALMDPLGAVDEAILSVPEAELTKEREKTKLMKESARADQAALEAKERELAMLVRKKDRMLATKEAGDRLVDVFLEADGNNENFDETAMMDAILALIRDDGGDDGGDDVVDEGGDDSGDGGDGE</sequence>
<dbReference type="Proteomes" id="UP000515121">
    <property type="component" value="Unplaced"/>
</dbReference>
<accession>A0A6P5YU40</accession>
<proteinExistence type="predicted"/>
<dbReference type="AlphaFoldDB" id="A0A6P5YU40"/>
<keyword evidence="2" id="KW-1133">Transmembrane helix</keyword>
<gene>
    <name evidence="4" type="primary">LOC111294651</name>
</gene>
<dbReference type="RefSeq" id="XP_022743802.1">
    <property type="nucleotide sequence ID" value="XM_022888067.1"/>
</dbReference>
<keyword evidence="3" id="KW-1185">Reference proteome</keyword>
<evidence type="ECO:0000313" key="4">
    <source>
        <dbReference type="RefSeq" id="XP_022743802.1"/>
    </source>
</evidence>
<keyword evidence="2" id="KW-0812">Transmembrane</keyword>
<protein>
    <submittedName>
        <fullName evidence="4">Uncharacterized protein LOC111294651</fullName>
    </submittedName>
</protein>
<evidence type="ECO:0000256" key="1">
    <source>
        <dbReference type="SAM" id="MobiDB-lite"/>
    </source>
</evidence>
<feature type="region of interest" description="Disordered" evidence="1">
    <location>
        <begin position="144"/>
        <end position="167"/>
    </location>
</feature>
<dbReference type="OrthoDB" id="1002115at2759"/>
<evidence type="ECO:0000313" key="3">
    <source>
        <dbReference type="Proteomes" id="UP000515121"/>
    </source>
</evidence>
<keyword evidence="2" id="KW-0472">Membrane</keyword>
<dbReference type="KEGG" id="dzi:111294651"/>